<sequence>MKDLEMQYDHLDYTRPLSTLKPHYQRMASPFGSRDLTKEDKSETDEYFLLEHA</sequence>
<name>A0A9P0PRL1_ACAOB</name>
<protein>
    <submittedName>
        <fullName evidence="1">Uncharacterized protein</fullName>
    </submittedName>
</protein>
<dbReference type="OrthoDB" id="6745903at2759"/>
<comment type="caution">
    <text evidence="1">The sequence shown here is derived from an EMBL/GenBank/DDBJ whole genome shotgun (WGS) entry which is preliminary data.</text>
</comment>
<keyword evidence="2" id="KW-1185">Reference proteome</keyword>
<organism evidence="1 2">
    <name type="scientific">Acanthoscelides obtectus</name>
    <name type="common">Bean weevil</name>
    <name type="synonym">Bruchus obtectus</name>
    <dbReference type="NCBI Taxonomy" id="200917"/>
    <lineage>
        <taxon>Eukaryota</taxon>
        <taxon>Metazoa</taxon>
        <taxon>Ecdysozoa</taxon>
        <taxon>Arthropoda</taxon>
        <taxon>Hexapoda</taxon>
        <taxon>Insecta</taxon>
        <taxon>Pterygota</taxon>
        <taxon>Neoptera</taxon>
        <taxon>Endopterygota</taxon>
        <taxon>Coleoptera</taxon>
        <taxon>Polyphaga</taxon>
        <taxon>Cucujiformia</taxon>
        <taxon>Chrysomeloidea</taxon>
        <taxon>Chrysomelidae</taxon>
        <taxon>Bruchinae</taxon>
        <taxon>Bruchini</taxon>
        <taxon>Acanthoscelides</taxon>
    </lineage>
</organism>
<accession>A0A9P0PRL1</accession>
<dbReference type="EMBL" id="CAKOFQ010007196">
    <property type="protein sequence ID" value="CAH1994280.1"/>
    <property type="molecule type" value="Genomic_DNA"/>
</dbReference>
<reference evidence="1" key="1">
    <citation type="submission" date="2022-03" db="EMBL/GenBank/DDBJ databases">
        <authorList>
            <person name="Sayadi A."/>
        </authorList>
    </citation>
    <scope>NUCLEOTIDE SEQUENCE</scope>
</reference>
<gene>
    <name evidence="1" type="ORF">ACAOBT_LOCUS22034</name>
</gene>
<evidence type="ECO:0000313" key="2">
    <source>
        <dbReference type="Proteomes" id="UP001152888"/>
    </source>
</evidence>
<dbReference type="AlphaFoldDB" id="A0A9P0PRL1"/>
<dbReference type="Proteomes" id="UP001152888">
    <property type="component" value="Unassembled WGS sequence"/>
</dbReference>
<proteinExistence type="predicted"/>
<evidence type="ECO:0000313" key="1">
    <source>
        <dbReference type="EMBL" id="CAH1994280.1"/>
    </source>
</evidence>